<keyword evidence="4" id="KW-0804">Transcription</keyword>
<dbReference type="Proteomes" id="UP001549320">
    <property type="component" value="Unassembled WGS sequence"/>
</dbReference>
<proteinExistence type="inferred from homology"/>
<dbReference type="PRINTS" id="PR00039">
    <property type="entry name" value="HTHLYSR"/>
</dbReference>
<evidence type="ECO:0000256" key="3">
    <source>
        <dbReference type="ARBA" id="ARBA00023125"/>
    </source>
</evidence>
<organism evidence="6 7">
    <name type="scientific">Ottowia thiooxydans</name>
    <dbReference type="NCBI Taxonomy" id="219182"/>
    <lineage>
        <taxon>Bacteria</taxon>
        <taxon>Pseudomonadati</taxon>
        <taxon>Pseudomonadota</taxon>
        <taxon>Betaproteobacteria</taxon>
        <taxon>Burkholderiales</taxon>
        <taxon>Comamonadaceae</taxon>
        <taxon>Ottowia</taxon>
    </lineage>
</organism>
<accession>A0ABV2QAM9</accession>
<reference evidence="6 7" key="1">
    <citation type="submission" date="2024-06" db="EMBL/GenBank/DDBJ databases">
        <title>Sorghum-associated microbial communities from plants grown in Nebraska, USA.</title>
        <authorList>
            <person name="Schachtman D."/>
        </authorList>
    </citation>
    <scope>NUCLEOTIDE SEQUENCE [LARGE SCALE GENOMIC DNA]</scope>
    <source>
        <strain evidence="6 7">2709</strain>
    </source>
</reference>
<evidence type="ECO:0000259" key="5">
    <source>
        <dbReference type="PROSITE" id="PS50931"/>
    </source>
</evidence>
<dbReference type="CDD" id="cd08440">
    <property type="entry name" value="PBP2_LTTR_like_4"/>
    <property type="match status" value="1"/>
</dbReference>
<dbReference type="Pfam" id="PF03466">
    <property type="entry name" value="LysR_substrate"/>
    <property type="match status" value="1"/>
</dbReference>
<dbReference type="SUPFAM" id="SSF53850">
    <property type="entry name" value="Periplasmic binding protein-like II"/>
    <property type="match status" value="1"/>
</dbReference>
<dbReference type="SUPFAM" id="SSF46785">
    <property type="entry name" value="Winged helix' DNA-binding domain"/>
    <property type="match status" value="1"/>
</dbReference>
<dbReference type="InterPro" id="IPR050950">
    <property type="entry name" value="HTH-type_LysR_regulators"/>
</dbReference>
<dbReference type="PROSITE" id="PS50931">
    <property type="entry name" value="HTH_LYSR"/>
    <property type="match status" value="1"/>
</dbReference>
<evidence type="ECO:0000313" key="6">
    <source>
        <dbReference type="EMBL" id="MET4578086.1"/>
    </source>
</evidence>
<dbReference type="Pfam" id="PF00126">
    <property type="entry name" value="HTH_1"/>
    <property type="match status" value="1"/>
</dbReference>
<keyword evidence="7" id="KW-1185">Reference proteome</keyword>
<evidence type="ECO:0000256" key="4">
    <source>
        <dbReference type="ARBA" id="ARBA00023163"/>
    </source>
</evidence>
<dbReference type="PANTHER" id="PTHR30419">
    <property type="entry name" value="HTH-TYPE TRANSCRIPTIONAL REGULATOR YBHD"/>
    <property type="match status" value="1"/>
</dbReference>
<comment type="similarity">
    <text evidence="1">Belongs to the LysR transcriptional regulatory family.</text>
</comment>
<dbReference type="EMBL" id="JBEPSH010000006">
    <property type="protein sequence ID" value="MET4578086.1"/>
    <property type="molecule type" value="Genomic_DNA"/>
</dbReference>
<keyword evidence="3 6" id="KW-0238">DNA-binding</keyword>
<dbReference type="RefSeq" id="WP_354445034.1">
    <property type="nucleotide sequence ID" value="NZ_JBEPSH010000006.1"/>
</dbReference>
<feature type="domain" description="HTH lysR-type" evidence="5">
    <location>
        <begin position="1"/>
        <end position="60"/>
    </location>
</feature>
<name>A0ABV2QAM9_9BURK</name>
<evidence type="ECO:0000313" key="7">
    <source>
        <dbReference type="Proteomes" id="UP001549320"/>
    </source>
</evidence>
<protein>
    <submittedName>
        <fullName evidence="6">DNA-binding transcriptional LysR family regulator</fullName>
    </submittedName>
</protein>
<dbReference type="InterPro" id="IPR005119">
    <property type="entry name" value="LysR_subst-bd"/>
</dbReference>
<comment type="caution">
    <text evidence="6">The sequence shown here is derived from an EMBL/GenBank/DDBJ whole genome shotgun (WGS) entry which is preliminary data.</text>
</comment>
<sequence>MHYTLRQLRAAQAVAHHGSFRRAADAVSLSQPALSLAVSELEGVLGVTLFDRTSRMVRPTVVGEAFFSSLGRSLSNLDALVKEVGMIAQSRRGQVAISSIASVAGRLMPNVLMECENQFPEVELTLRDDVASRVIEVVRYGEVDFGIVAKVEGALPEDLIFEKIVEEPFYLVCVKNHRLARKRTVMWSELDSESYVSFTTASGANAVADQQVLLSGVKFSRVFSASQLSTVHAMLEAPLGIGILPRLGLPTEQHPSLTYRPLVRPVLNRTLGVVRRKDRSYSPAAATVKDILMSVAGVKVRK</sequence>
<dbReference type="GO" id="GO:0003677">
    <property type="term" value="F:DNA binding"/>
    <property type="evidence" value="ECO:0007669"/>
    <property type="project" value="UniProtKB-KW"/>
</dbReference>
<dbReference type="Gene3D" id="1.10.10.10">
    <property type="entry name" value="Winged helix-like DNA-binding domain superfamily/Winged helix DNA-binding domain"/>
    <property type="match status" value="1"/>
</dbReference>
<dbReference type="InterPro" id="IPR036390">
    <property type="entry name" value="WH_DNA-bd_sf"/>
</dbReference>
<gene>
    <name evidence="6" type="ORF">ABIE13_003202</name>
</gene>
<evidence type="ECO:0000256" key="1">
    <source>
        <dbReference type="ARBA" id="ARBA00009437"/>
    </source>
</evidence>
<dbReference type="InterPro" id="IPR000847">
    <property type="entry name" value="LysR_HTH_N"/>
</dbReference>
<dbReference type="PANTHER" id="PTHR30419:SF8">
    <property type="entry name" value="NITROGEN ASSIMILATION TRANSCRIPTIONAL ACTIVATOR-RELATED"/>
    <property type="match status" value="1"/>
</dbReference>
<evidence type="ECO:0000256" key="2">
    <source>
        <dbReference type="ARBA" id="ARBA00023015"/>
    </source>
</evidence>
<keyword evidence="2" id="KW-0805">Transcription regulation</keyword>
<dbReference type="InterPro" id="IPR036388">
    <property type="entry name" value="WH-like_DNA-bd_sf"/>
</dbReference>
<dbReference type="Gene3D" id="3.40.190.10">
    <property type="entry name" value="Periplasmic binding protein-like II"/>
    <property type="match status" value="2"/>
</dbReference>